<accession>A0A1E1WC10</accession>
<sequence length="835" mass="97254">EDLLDVCLSTCISKHSKLDDYTKLRLLLLVMKTSRNCYQFVIPFRDSLTKLKKCFHRIFADKKVQEVIIEIMILLLETLSTECRLSMCDFTENLLPPIMKLYDPSLDQKKKFSLFRFFAKTMTLHHPLGRNQKQTGSLASNWETWNNQLYNILEIVCLEVTFIQKQRKPQDNVLKHCNVFYELAASVYFQIFSLSERRQEEGENSTKKARTMFNKNNSFYDLIEELKQNHVPWLAIVHMYVKKYIESVAADDLILLLTVIETVIANKNDLNWDLLEDMVCLIVKKLKSRSTSSGEEHDVLISLWNTCVRTSTLLHASHAPSHSIMQLLLALDMLKYQNIQPLIKFYYEKGMPVTDSSVKTLNYILNKFFNKCSHMDGRNKCFAWLIQGQMTAVDVGNIKELILRLVVNENISFQNSTIIPECTNVYDVLFNSVERSIMFSELELDVEEPKVIQEKVQDHFQLNSEVSKDVKDYFETKLFEYINKLNSKAVDLLEYVKFLNIVLEFLDLMVKYDFINRAVIENEDIYRLLKKGIRDMYLSLTHNLKGSRITEQISLLKQVKNILVGGYAALLSSQIRTFDGEFFKCLNLLVNKRMTSDDEEMFEQDDCLSDAQTLRHLSICVLAAYCRTRADGRSEVLDFILDPKIYNFTSSWDVNCALECIELLNDCKVEEPPLESIFILMQGMCKDLFKYSEASFKLLRVFTKMLDQFWQLSNGKQNCCIMVRGYLQRCEKKYYSPHVAALIYDSAAKIAALSFKYNIEVDNMYLEAVQNKVKADIHSIRLYCCYLLKLNFRHVSDRNIASYFTSLLDIFVIKMAEKTESILKDESANRTVTVF</sequence>
<dbReference type="OrthoDB" id="381190at2759"/>
<feature type="non-terminal residue" evidence="1">
    <location>
        <position position="1"/>
    </location>
</feature>
<feature type="non-terminal residue" evidence="1">
    <location>
        <position position="835"/>
    </location>
</feature>
<reference evidence="1" key="1">
    <citation type="submission" date="2015-09" db="EMBL/GenBank/DDBJ databases">
        <title>De novo assembly of Pectinophora gossypiella (Pink Bollworm) gut transcriptome.</title>
        <authorList>
            <person name="Tassone E.E."/>
        </authorList>
    </citation>
    <scope>NUCLEOTIDE SEQUENCE</scope>
</reference>
<protein>
    <submittedName>
        <fullName evidence="1">Uncharacterized protein</fullName>
    </submittedName>
</protein>
<gene>
    <name evidence="1" type="ORF">g.1017</name>
</gene>
<proteinExistence type="predicted"/>
<name>A0A1E1WC10_PECGO</name>
<organism evidence="1">
    <name type="scientific">Pectinophora gossypiella</name>
    <name type="common">Cotton pink bollworm</name>
    <name type="synonym">Depressaria gossypiella</name>
    <dbReference type="NCBI Taxonomy" id="13191"/>
    <lineage>
        <taxon>Eukaryota</taxon>
        <taxon>Metazoa</taxon>
        <taxon>Ecdysozoa</taxon>
        <taxon>Arthropoda</taxon>
        <taxon>Hexapoda</taxon>
        <taxon>Insecta</taxon>
        <taxon>Pterygota</taxon>
        <taxon>Neoptera</taxon>
        <taxon>Endopterygota</taxon>
        <taxon>Lepidoptera</taxon>
        <taxon>Glossata</taxon>
        <taxon>Ditrysia</taxon>
        <taxon>Gelechioidea</taxon>
        <taxon>Gelechiidae</taxon>
        <taxon>Apatetrinae</taxon>
        <taxon>Pectinophora</taxon>
    </lineage>
</organism>
<dbReference type="AlphaFoldDB" id="A0A1E1WC10"/>
<evidence type="ECO:0000313" key="1">
    <source>
        <dbReference type="EMBL" id="JAT84485.1"/>
    </source>
</evidence>
<dbReference type="EMBL" id="GDQN01006569">
    <property type="protein sequence ID" value="JAT84485.1"/>
    <property type="molecule type" value="Transcribed_RNA"/>
</dbReference>